<proteinExistence type="predicted"/>
<dbReference type="EMBL" id="LSYS01006902">
    <property type="protein sequence ID" value="OPJ72865.1"/>
    <property type="molecule type" value="Genomic_DNA"/>
</dbReference>
<evidence type="ECO:0000313" key="2">
    <source>
        <dbReference type="Proteomes" id="UP000190648"/>
    </source>
</evidence>
<dbReference type="AlphaFoldDB" id="A0A1V4JLE5"/>
<name>A0A1V4JLE5_PATFA</name>
<evidence type="ECO:0000313" key="1">
    <source>
        <dbReference type="EMBL" id="OPJ72865.1"/>
    </source>
</evidence>
<accession>A0A1V4JLE5</accession>
<reference evidence="1 2" key="1">
    <citation type="submission" date="2016-02" db="EMBL/GenBank/DDBJ databases">
        <title>Band-tailed pigeon sequencing and assembly.</title>
        <authorList>
            <person name="Soares A.E."/>
            <person name="Novak B.J."/>
            <person name="Rice E.S."/>
            <person name="O'Connell B."/>
            <person name="Chang D."/>
            <person name="Weber S."/>
            <person name="Shapiro B."/>
        </authorList>
    </citation>
    <scope>NUCLEOTIDE SEQUENCE [LARGE SCALE GENOMIC DNA]</scope>
    <source>
        <strain evidence="1">BTP2013</strain>
        <tissue evidence="1">Blood</tissue>
    </source>
</reference>
<protein>
    <submittedName>
        <fullName evidence="1">Uncharacterized protein</fullName>
    </submittedName>
</protein>
<sequence length="112" mass="13394">MKELKPRNEIMLQVNSDPLGRRYGKEQERDQAISSLCSSEIALRFWQRREDCVYLFLSLDQPGYRYHLLCTAGLNQNTWNCDNLKLSDLTPGSCTMDFYFWDYQKVWLHNYI</sequence>
<gene>
    <name evidence="1" type="ORF">AV530_005352</name>
</gene>
<organism evidence="1 2">
    <name type="scientific">Patagioenas fasciata monilis</name>
    <dbReference type="NCBI Taxonomy" id="372326"/>
    <lineage>
        <taxon>Eukaryota</taxon>
        <taxon>Metazoa</taxon>
        <taxon>Chordata</taxon>
        <taxon>Craniata</taxon>
        <taxon>Vertebrata</taxon>
        <taxon>Euteleostomi</taxon>
        <taxon>Archelosauria</taxon>
        <taxon>Archosauria</taxon>
        <taxon>Dinosauria</taxon>
        <taxon>Saurischia</taxon>
        <taxon>Theropoda</taxon>
        <taxon>Coelurosauria</taxon>
        <taxon>Aves</taxon>
        <taxon>Neognathae</taxon>
        <taxon>Neoaves</taxon>
        <taxon>Columbimorphae</taxon>
        <taxon>Columbiformes</taxon>
        <taxon>Columbidae</taxon>
        <taxon>Patagioenas</taxon>
    </lineage>
</organism>
<keyword evidence="2" id="KW-1185">Reference proteome</keyword>
<dbReference type="Proteomes" id="UP000190648">
    <property type="component" value="Unassembled WGS sequence"/>
</dbReference>
<comment type="caution">
    <text evidence="1">The sequence shown here is derived from an EMBL/GenBank/DDBJ whole genome shotgun (WGS) entry which is preliminary data.</text>
</comment>